<evidence type="ECO:0000256" key="1">
    <source>
        <dbReference type="ARBA" id="ARBA00004141"/>
    </source>
</evidence>
<dbReference type="SUPFAM" id="SSF103473">
    <property type="entry name" value="MFS general substrate transporter"/>
    <property type="match status" value="1"/>
</dbReference>
<dbReference type="InterPro" id="IPR005828">
    <property type="entry name" value="MFS_sugar_transport-like"/>
</dbReference>
<feature type="transmembrane region" description="Helical" evidence="11">
    <location>
        <begin position="350"/>
        <end position="372"/>
    </location>
</feature>
<dbReference type="PANTHER" id="PTHR23500:SF30">
    <property type="entry name" value="SUGAR TRANSPORT PROTEIN 3"/>
    <property type="match status" value="1"/>
</dbReference>
<feature type="transmembrane region" description="Helical" evidence="11">
    <location>
        <begin position="453"/>
        <end position="473"/>
    </location>
</feature>
<evidence type="ECO:0000256" key="9">
    <source>
        <dbReference type="ARBA" id="ARBA00044504"/>
    </source>
</evidence>
<keyword evidence="5 11" id="KW-0812">Transmembrane</keyword>
<evidence type="ECO:0000256" key="7">
    <source>
        <dbReference type="ARBA" id="ARBA00022989"/>
    </source>
</evidence>
<comment type="caution">
    <text evidence="13">The sequence shown here is derived from an EMBL/GenBank/DDBJ whole genome shotgun (WGS) entry which is preliminary data.</text>
</comment>
<dbReference type="InterPro" id="IPR003663">
    <property type="entry name" value="Sugar/inositol_transpt"/>
</dbReference>
<dbReference type="AlphaFoldDB" id="A0A5A7QQ47"/>
<keyword evidence="6" id="KW-0769">Symport</keyword>
<evidence type="ECO:0000256" key="11">
    <source>
        <dbReference type="SAM" id="Phobius"/>
    </source>
</evidence>
<keyword evidence="8 11" id="KW-0472">Membrane</keyword>
<feature type="transmembrane region" description="Helical" evidence="11">
    <location>
        <begin position="384"/>
        <end position="405"/>
    </location>
</feature>
<keyword evidence="14" id="KW-1185">Reference proteome</keyword>
<dbReference type="NCBIfam" id="TIGR00879">
    <property type="entry name" value="SP"/>
    <property type="match status" value="1"/>
</dbReference>
<keyword evidence="3 10" id="KW-0813">Transport</keyword>
<comment type="subcellular location">
    <subcellularLocation>
        <location evidence="1">Membrane</location>
        <topology evidence="1">Multi-pass membrane protein</topology>
    </subcellularLocation>
</comment>
<comment type="similarity">
    <text evidence="2 10">Belongs to the major facilitator superfamily. Sugar transporter (TC 2.A.1.1) family.</text>
</comment>
<dbReference type="OrthoDB" id="5296287at2759"/>
<sequence length="521" mass="56881">MAFGGAISSGGENVHYNGKVTVTVMLSCIIAATGGLLFGYDTGVTGGVTSMEAFLKKFFPEVYTNMNSNTEVSNYCKFDSQLLTAFSSSIYVSGLIASFFASRITMEYGRKRSIICGGIAFFSGAAIGGAAENLYTLMMGRLLLGVGVGFANQAVPLYLSEMAPSKYRGAFNFGFQCFLSIGSTGAFLLNYVTSKISGDLGWRISLVTAVVPASVLTLGTLFLPETPNSLIQRGHNTEDARKLLQKIRGTDDVDAELDDLLSATYAAQQMRAPFGKILKRHYRPYLVMAVAIPFFQQMTGIAVISFYAPILFQTIGSDESGSLMSSLITSSLGIVSTVLSSFLVDRVGRLVIFVVGGVLMFATQMAIGGIMAEKLGDHGVLSPGYNAAIVVLICAYVTAFGFSWGPLGWLVTSEIFPLEIRSTGQSITVAVSFLFSFVIGQVFLAILCHLKSGTFFFFGGWVALMTGFVFILLPETKNVPIEKMDRIWREHWFWRRYMIDDDDDLEWMEDNIEEPFLKFVK</sequence>
<dbReference type="PANTHER" id="PTHR23500">
    <property type="entry name" value="SOLUTE CARRIER FAMILY 2, FACILITATED GLUCOSE TRANSPORTER"/>
    <property type="match status" value="1"/>
</dbReference>
<feature type="transmembrane region" description="Helical" evidence="11">
    <location>
        <begin position="137"/>
        <end position="159"/>
    </location>
</feature>
<dbReference type="CDD" id="cd17361">
    <property type="entry name" value="MFS_STP"/>
    <property type="match status" value="1"/>
</dbReference>
<feature type="transmembrane region" description="Helical" evidence="11">
    <location>
        <begin position="322"/>
        <end position="343"/>
    </location>
</feature>
<evidence type="ECO:0000256" key="2">
    <source>
        <dbReference type="ARBA" id="ARBA00010992"/>
    </source>
</evidence>
<dbReference type="EMBL" id="BKCP01007626">
    <property type="protein sequence ID" value="GER46547.1"/>
    <property type="molecule type" value="Genomic_DNA"/>
</dbReference>
<evidence type="ECO:0000256" key="3">
    <source>
        <dbReference type="ARBA" id="ARBA00022448"/>
    </source>
</evidence>
<name>A0A5A7QQ47_STRAF</name>
<dbReference type="Pfam" id="PF00083">
    <property type="entry name" value="Sugar_tr"/>
    <property type="match status" value="1"/>
</dbReference>
<dbReference type="InterPro" id="IPR045262">
    <property type="entry name" value="STP/PLT_plant"/>
</dbReference>
<dbReference type="GO" id="GO:0015293">
    <property type="term" value="F:symporter activity"/>
    <property type="evidence" value="ECO:0007669"/>
    <property type="project" value="UniProtKB-KW"/>
</dbReference>
<feature type="transmembrane region" description="Helical" evidence="11">
    <location>
        <begin position="82"/>
        <end position="101"/>
    </location>
</feature>
<dbReference type="PROSITE" id="PS50850">
    <property type="entry name" value="MFS"/>
    <property type="match status" value="1"/>
</dbReference>
<keyword evidence="4" id="KW-0762">Sugar transport</keyword>
<dbReference type="FunFam" id="1.20.1250.20:FF:000002">
    <property type="entry name" value="Sugar transport protein 13"/>
    <property type="match status" value="1"/>
</dbReference>
<organism evidence="13 14">
    <name type="scientific">Striga asiatica</name>
    <name type="common">Asiatic witchweed</name>
    <name type="synonym">Buchnera asiatica</name>
    <dbReference type="NCBI Taxonomy" id="4170"/>
    <lineage>
        <taxon>Eukaryota</taxon>
        <taxon>Viridiplantae</taxon>
        <taxon>Streptophyta</taxon>
        <taxon>Embryophyta</taxon>
        <taxon>Tracheophyta</taxon>
        <taxon>Spermatophyta</taxon>
        <taxon>Magnoliopsida</taxon>
        <taxon>eudicotyledons</taxon>
        <taxon>Gunneridae</taxon>
        <taxon>Pentapetalae</taxon>
        <taxon>asterids</taxon>
        <taxon>lamiids</taxon>
        <taxon>Lamiales</taxon>
        <taxon>Orobanchaceae</taxon>
        <taxon>Buchnereae</taxon>
        <taxon>Striga</taxon>
    </lineage>
</organism>
<protein>
    <submittedName>
        <fullName evidence="13">Major facilitator superfamily protein</fullName>
    </submittedName>
</protein>
<feature type="domain" description="Major facilitator superfamily (MFS) profile" evidence="12">
    <location>
        <begin position="27"/>
        <end position="477"/>
    </location>
</feature>
<feature type="transmembrane region" description="Helical" evidence="11">
    <location>
        <begin position="285"/>
        <end position="310"/>
    </location>
</feature>
<evidence type="ECO:0000256" key="6">
    <source>
        <dbReference type="ARBA" id="ARBA00022847"/>
    </source>
</evidence>
<dbReference type="GO" id="GO:0016020">
    <property type="term" value="C:membrane"/>
    <property type="evidence" value="ECO:0007669"/>
    <property type="project" value="UniProtKB-SubCell"/>
</dbReference>
<dbReference type="InterPro" id="IPR044778">
    <property type="entry name" value="MFS_STP/MST-like_plant"/>
</dbReference>
<evidence type="ECO:0000259" key="12">
    <source>
        <dbReference type="PROSITE" id="PS50850"/>
    </source>
</evidence>
<reference evidence="14" key="1">
    <citation type="journal article" date="2019" name="Curr. Biol.">
        <title>Genome Sequence of Striga asiatica Provides Insight into the Evolution of Plant Parasitism.</title>
        <authorList>
            <person name="Yoshida S."/>
            <person name="Kim S."/>
            <person name="Wafula E.K."/>
            <person name="Tanskanen J."/>
            <person name="Kim Y.M."/>
            <person name="Honaas L."/>
            <person name="Yang Z."/>
            <person name="Spallek T."/>
            <person name="Conn C.E."/>
            <person name="Ichihashi Y."/>
            <person name="Cheong K."/>
            <person name="Cui S."/>
            <person name="Der J.P."/>
            <person name="Gundlach H."/>
            <person name="Jiao Y."/>
            <person name="Hori C."/>
            <person name="Ishida J.K."/>
            <person name="Kasahara H."/>
            <person name="Kiba T."/>
            <person name="Kim M.S."/>
            <person name="Koo N."/>
            <person name="Laohavisit A."/>
            <person name="Lee Y.H."/>
            <person name="Lumba S."/>
            <person name="McCourt P."/>
            <person name="Mortimer J.C."/>
            <person name="Mutuku J.M."/>
            <person name="Nomura T."/>
            <person name="Sasaki-Sekimoto Y."/>
            <person name="Seto Y."/>
            <person name="Wang Y."/>
            <person name="Wakatake T."/>
            <person name="Sakakibara H."/>
            <person name="Demura T."/>
            <person name="Yamaguchi S."/>
            <person name="Yoneyama K."/>
            <person name="Manabe R.I."/>
            <person name="Nelson D.C."/>
            <person name="Schulman A.H."/>
            <person name="Timko M.P."/>
            <person name="dePamphilis C.W."/>
            <person name="Choi D."/>
            <person name="Shirasu K."/>
        </authorList>
    </citation>
    <scope>NUCLEOTIDE SEQUENCE [LARGE SCALE GENOMIC DNA]</scope>
    <source>
        <strain evidence="14">cv. UVA1</strain>
    </source>
</reference>
<accession>A0A5A7QQ47</accession>
<proteinExistence type="inferred from homology"/>
<dbReference type="Proteomes" id="UP000325081">
    <property type="component" value="Unassembled WGS sequence"/>
</dbReference>
<feature type="transmembrane region" description="Helical" evidence="11">
    <location>
        <begin position="20"/>
        <end position="40"/>
    </location>
</feature>
<dbReference type="InterPro" id="IPR020846">
    <property type="entry name" value="MFS_dom"/>
</dbReference>
<feature type="transmembrane region" description="Helical" evidence="11">
    <location>
        <begin position="204"/>
        <end position="223"/>
    </location>
</feature>
<gene>
    <name evidence="13" type="ORF">STAS_23603</name>
</gene>
<feature type="transmembrane region" description="Helical" evidence="11">
    <location>
        <begin position="426"/>
        <end position="447"/>
    </location>
</feature>
<evidence type="ECO:0000256" key="5">
    <source>
        <dbReference type="ARBA" id="ARBA00022692"/>
    </source>
</evidence>
<evidence type="ECO:0000256" key="4">
    <source>
        <dbReference type="ARBA" id="ARBA00022597"/>
    </source>
</evidence>
<dbReference type="GO" id="GO:0015145">
    <property type="term" value="F:monosaccharide transmembrane transporter activity"/>
    <property type="evidence" value="ECO:0007669"/>
    <property type="project" value="InterPro"/>
</dbReference>
<evidence type="ECO:0000313" key="14">
    <source>
        <dbReference type="Proteomes" id="UP000325081"/>
    </source>
</evidence>
<keyword evidence="7 11" id="KW-1133">Transmembrane helix</keyword>
<dbReference type="PRINTS" id="PR00171">
    <property type="entry name" value="SUGRTRNSPORT"/>
</dbReference>
<evidence type="ECO:0000256" key="10">
    <source>
        <dbReference type="RuleBase" id="RU003346"/>
    </source>
</evidence>
<evidence type="ECO:0000256" key="8">
    <source>
        <dbReference type="ARBA" id="ARBA00023136"/>
    </source>
</evidence>
<dbReference type="InterPro" id="IPR005829">
    <property type="entry name" value="Sugar_transporter_CS"/>
</dbReference>
<evidence type="ECO:0000313" key="13">
    <source>
        <dbReference type="EMBL" id="GER46547.1"/>
    </source>
</evidence>
<comment type="similarity">
    <text evidence="9">Belongs to the major facilitator superfamily. Phosphate:H(+) symporter (TC 2.A.1.9) family.</text>
</comment>
<dbReference type="Gene3D" id="1.20.1250.20">
    <property type="entry name" value="MFS general substrate transporter like domains"/>
    <property type="match status" value="1"/>
</dbReference>
<dbReference type="InterPro" id="IPR036259">
    <property type="entry name" value="MFS_trans_sf"/>
</dbReference>
<feature type="transmembrane region" description="Helical" evidence="11">
    <location>
        <begin position="171"/>
        <end position="192"/>
    </location>
</feature>
<feature type="transmembrane region" description="Helical" evidence="11">
    <location>
        <begin position="113"/>
        <end position="131"/>
    </location>
</feature>
<dbReference type="PROSITE" id="PS00217">
    <property type="entry name" value="SUGAR_TRANSPORT_2"/>
    <property type="match status" value="1"/>
</dbReference>